<feature type="region of interest" description="Disordered" evidence="2">
    <location>
        <begin position="719"/>
        <end position="767"/>
    </location>
</feature>
<feature type="compositionally biased region" description="Polar residues" evidence="2">
    <location>
        <begin position="750"/>
        <end position="761"/>
    </location>
</feature>
<accession>A0A9W9JEG3</accession>
<evidence type="ECO:0000313" key="4">
    <source>
        <dbReference type="Proteomes" id="UP001150904"/>
    </source>
</evidence>
<feature type="compositionally biased region" description="Polar residues" evidence="2">
    <location>
        <begin position="686"/>
        <end position="705"/>
    </location>
</feature>
<feature type="compositionally biased region" description="Basic and acidic residues" evidence="2">
    <location>
        <begin position="673"/>
        <end position="685"/>
    </location>
</feature>
<evidence type="ECO:0000256" key="1">
    <source>
        <dbReference type="SAM" id="Coils"/>
    </source>
</evidence>
<protein>
    <submittedName>
        <fullName evidence="3">Uncharacterized protein</fullName>
    </submittedName>
</protein>
<dbReference type="OrthoDB" id="185373at2759"/>
<feature type="coiled-coil region" evidence="1">
    <location>
        <begin position="63"/>
        <end position="101"/>
    </location>
</feature>
<feature type="region of interest" description="Disordered" evidence="2">
    <location>
        <begin position="611"/>
        <end position="645"/>
    </location>
</feature>
<evidence type="ECO:0000313" key="3">
    <source>
        <dbReference type="EMBL" id="KAJ5194762.1"/>
    </source>
</evidence>
<keyword evidence="1" id="KW-0175">Coiled coil</keyword>
<reference evidence="3" key="1">
    <citation type="submission" date="2022-12" db="EMBL/GenBank/DDBJ databases">
        <authorList>
            <person name="Petersen C."/>
        </authorList>
    </citation>
    <scope>NUCLEOTIDE SEQUENCE</scope>
    <source>
        <strain evidence="3">IBT 15544</strain>
    </source>
</reference>
<dbReference type="RefSeq" id="XP_058305250.1">
    <property type="nucleotide sequence ID" value="XM_058455262.1"/>
</dbReference>
<dbReference type="GeneID" id="83182563"/>
<evidence type="ECO:0000256" key="2">
    <source>
        <dbReference type="SAM" id="MobiDB-lite"/>
    </source>
</evidence>
<dbReference type="AlphaFoldDB" id="A0A9W9JEG3"/>
<keyword evidence="4" id="KW-1185">Reference proteome</keyword>
<feature type="region of interest" description="Disordered" evidence="2">
    <location>
        <begin position="673"/>
        <end position="705"/>
    </location>
</feature>
<dbReference type="EMBL" id="JAPQKR010000015">
    <property type="protein sequence ID" value="KAJ5194762.1"/>
    <property type="molecule type" value="Genomic_DNA"/>
</dbReference>
<gene>
    <name evidence="3" type="ORF">N7498_008200</name>
</gene>
<organism evidence="3 4">
    <name type="scientific">Penicillium cinerascens</name>
    <dbReference type="NCBI Taxonomy" id="70096"/>
    <lineage>
        <taxon>Eukaryota</taxon>
        <taxon>Fungi</taxon>
        <taxon>Dikarya</taxon>
        <taxon>Ascomycota</taxon>
        <taxon>Pezizomycotina</taxon>
        <taxon>Eurotiomycetes</taxon>
        <taxon>Eurotiomycetidae</taxon>
        <taxon>Eurotiales</taxon>
        <taxon>Aspergillaceae</taxon>
        <taxon>Penicillium</taxon>
    </lineage>
</organism>
<comment type="caution">
    <text evidence="3">The sequence shown here is derived from an EMBL/GenBank/DDBJ whole genome shotgun (WGS) entry which is preliminary data.</text>
</comment>
<reference evidence="3" key="2">
    <citation type="journal article" date="2023" name="IMA Fungus">
        <title>Comparative genomic study of the Penicillium genus elucidates a diverse pangenome and 15 lateral gene transfer events.</title>
        <authorList>
            <person name="Petersen C."/>
            <person name="Sorensen T."/>
            <person name="Nielsen M.R."/>
            <person name="Sondergaard T.E."/>
            <person name="Sorensen J.L."/>
            <person name="Fitzpatrick D.A."/>
            <person name="Frisvad J.C."/>
            <person name="Nielsen K.L."/>
        </authorList>
    </citation>
    <scope>NUCLEOTIDE SEQUENCE</scope>
    <source>
        <strain evidence="3">IBT 15544</strain>
    </source>
</reference>
<sequence length="784" mass="88082">MQSLWSRAARSQSTCRCVSCLSTTASGVTSRSAGAASKKKLRIGNSVTALYTSIFAAAALADARAKTQRRHDWEEKIAAVKAEVNELVDEEQRLLESLESRRKSTGALNRLLQARGLGTVTNFSPAPRRVTPNQPTRSFHTERSVLGAANAQLLESALAEETNDFRIAAEAEYDDFDIEDETLPGWAHDDPLRVKAIQKLALRQFAIRLLLRPIIAHRYAGVSMNYSADLDLPEINVRKLLDELNSIRHRIRALKSHKNAGYDDVIGHYATMQPDETRRESVRLDAELNRDIQLFTRDQMSLQELLMRISSNLIASAEPDRTAAFRYILIAFSHARQNDINDLLLRALLPNGFNLSTSLIITIISFFRKSKNLKDFDMFLQMLSGHGGYSANLGTLGRYRNRKMNGLEIVCPPLDSNNPVIYCELIAAALRFDQPDRADAWLQAARSVGFFDNFTTLFYYTRFYSIRQDWEKGVNVLRRATTYMVSSTDHQSHMVERLLMLMVHLCDSCGKKEVSKVLITAAVRSGFEPPLPSAQSGIVPIVDRDFERWTEAARSAPRENADRPLWKKCFDFVNDFGEDLNAFEAENEAIALDHASFLALHARDAFSTTLAGNRSDHKDAKPAAISSPASLRSMDNPRNSKAQKDEMTALKDEISQLRDLVFELRKHHIESSFKEDDVHEVEQETHSSQPSETSPTPASETPNTPMNVKFERISEMIDSDRTLPPSEVSPRPFTRRFSKKDTTMPLTDPLTASDTPVQAVSTPERPKGFRTIASAMAKKSARQN</sequence>
<dbReference type="Proteomes" id="UP001150904">
    <property type="component" value="Unassembled WGS sequence"/>
</dbReference>
<proteinExistence type="predicted"/>
<name>A0A9W9JEG3_9EURO</name>